<reference evidence="7 8" key="1">
    <citation type="submission" date="2017-08" db="EMBL/GenBank/DDBJ databases">
        <title>Complete genome sequence of Mucilaginibacter sp. strain BJC16-A31.</title>
        <authorList>
            <consortium name="Henan University of Science and Technology"/>
            <person name="You X."/>
        </authorList>
    </citation>
    <scope>NUCLEOTIDE SEQUENCE [LARGE SCALE GENOMIC DNA]</scope>
    <source>
        <strain evidence="7 8">BJC16-A31</strain>
    </source>
</reference>
<keyword evidence="4" id="KW-0520">NAD</keyword>
<dbReference type="GO" id="GO:0000166">
    <property type="term" value="F:nucleotide binding"/>
    <property type="evidence" value="ECO:0007669"/>
    <property type="project" value="InterPro"/>
</dbReference>
<dbReference type="Proteomes" id="UP000215002">
    <property type="component" value="Chromosome"/>
</dbReference>
<sequence>MERRTFIKQSAIAAAGFTVLPSSSLFASAQNKVRLGYIGVGARGMSHVSEGLLRDDVEIVAVCDTQESSLKVFREFIAKKGHKPITEYTGGLDAYKHLLDRKDIDAVIIATPWQFHHPQAIDAMKAGKYVGCEVIAGLTVEDHWDIVHTSEKTGIPYMTLENVCYRRDVMAALNMVRQNLFGEIVHLEGGYQHNLRGVLFNNGKQYYGGGVEYGPNAISEAQWRTQFNIDLDGDIYPTHGAGPCMHYASINAGNRFTNLVSFSSKARGLSAYVEEQSPGNKNAKINYKNGDVTTTMLNCANGETVLLSHDTHLPRPYSLGFRVQGTKGIWMDVANSVYIDHQSKEDDSWDPAKVWFEKYDHPLWKKYEKLAEGAGHGGMDWFVFNAFIESVKQKKQTPIDVYDSVTMSVIMPLSIKSLKEGNASQEFPDFTKGRWKDRKNTFALDDSGF</sequence>
<dbReference type="GO" id="GO:0016798">
    <property type="term" value="F:hydrolase activity, acting on glycosyl bonds"/>
    <property type="evidence" value="ECO:0007669"/>
    <property type="project" value="UniProtKB-KW"/>
</dbReference>
<organism evidence="7 8">
    <name type="scientific">Mucilaginibacter xinganensis</name>
    <dbReference type="NCBI Taxonomy" id="1234841"/>
    <lineage>
        <taxon>Bacteria</taxon>
        <taxon>Pseudomonadati</taxon>
        <taxon>Bacteroidota</taxon>
        <taxon>Sphingobacteriia</taxon>
        <taxon>Sphingobacteriales</taxon>
        <taxon>Sphingobacteriaceae</taxon>
        <taxon>Mucilaginibacter</taxon>
    </lineage>
</organism>
<dbReference type="InterPro" id="IPR036291">
    <property type="entry name" value="NAD(P)-bd_dom_sf"/>
</dbReference>
<protein>
    <submittedName>
        <fullName evidence="7">Glycosyl hydrolase</fullName>
    </submittedName>
</protein>
<dbReference type="EMBL" id="CP022743">
    <property type="protein sequence ID" value="ASU34117.1"/>
    <property type="molecule type" value="Genomic_DNA"/>
</dbReference>
<dbReference type="Pfam" id="PF21252">
    <property type="entry name" value="Glyco_hydro_109_C"/>
    <property type="match status" value="1"/>
</dbReference>
<keyword evidence="5" id="KW-0326">Glycosidase</keyword>
<dbReference type="PANTHER" id="PTHR43818">
    <property type="entry name" value="BCDNA.GH03377"/>
    <property type="match status" value="1"/>
</dbReference>
<dbReference type="Gene3D" id="3.40.50.720">
    <property type="entry name" value="NAD(P)-binding Rossmann-like Domain"/>
    <property type="match status" value="1"/>
</dbReference>
<evidence type="ECO:0000313" key="8">
    <source>
        <dbReference type="Proteomes" id="UP000215002"/>
    </source>
</evidence>
<dbReference type="KEGG" id="muc:MuYL_2227"/>
<evidence type="ECO:0000259" key="6">
    <source>
        <dbReference type="PROSITE" id="PS50206"/>
    </source>
</evidence>
<dbReference type="InterPro" id="IPR000683">
    <property type="entry name" value="Gfo/Idh/MocA-like_OxRdtase_N"/>
</dbReference>
<evidence type="ECO:0000256" key="3">
    <source>
        <dbReference type="ARBA" id="ARBA00022801"/>
    </source>
</evidence>
<comment type="cofactor">
    <cofactor evidence="1">
        <name>NAD(+)</name>
        <dbReference type="ChEBI" id="CHEBI:57540"/>
    </cofactor>
</comment>
<dbReference type="AlphaFoldDB" id="A0A223NW75"/>
<keyword evidence="3 7" id="KW-0378">Hydrolase</keyword>
<comment type="similarity">
    <text evidence="2">Belongs to the Gfo/Idh/MocA family. Glycosyl hydrolase 109 subfamily.</text>
</comment>
<evidence type="ECO:0000256" key="2">
    <source>
        <dbReference type="ARBA" id="ARBA00009329"/>
    </source>
</evidence>
<dbReference type="InterPro" id="IPR001763">
    <property type="entry name" value="Rhodanese-like_dom"/>
</dbReference>
<evidence type="ECO:0000256" key="1">
    <source>
        <dbReference type="ARBA" id="ARBA00001911"/>
    </source>
</evidence>
<proteinExistence type="inferred from homology"/>
<dbReference type="Gene3D" id="3.30.360.10">
    <property type="entry name" value="Dihydrodipicolinate Reductase, domain 2"/>
    <property type="match status" value="1"/>
</dbReference>
<accession>A0A223NW75</accession>
<dbReference type="InterPro" id="IPR050463">
    <property type="entry name" value="Gfo/Idh/MocA_oxidrdct_glycsds"/>
</dbReference>
<evidence type="ECO:0000256" key="5">
    <source>
        <dbReference type="ARBA" id="ARBA00023295"/>
    </source>
</evidence>
<dbReference type="RefSeq" id="WP_094570508.1">
    <property type="nucleotide sequence ID" value="NZ_CP022743.1"/>
</dbReference>
<dbReference type="Pfam" id="PF01408">
    <property type="entry name" value="GFO_IDH_MocA"/>
    <property type="match status" value="1"/>
</dbReference>
<feature type="domain" description="Rhodanese" evidence="6">
    <location>
        <begin position="53"/>
        <end position="104"/>
    </location>
</feature>
<keyword evidence="8" id="KW-1185">Reference proteome</keyword>
<dbReference type="SUPFAM" id="SSF51735">
    <property type="entry name" value="NAD(P)-binding Rossmann-fold domains"/>
    <property type="match status" value="1"/>
</dbReference>
<dbReference type="PANTHER" id="PTHR43818:SF1">
    <property type="entry name" value="GLYCOSYL HYDROLASE FAMILY 109 PROTEIN"/>
    <property type="match status" value="1"/>
</dbReference>
<dbReference type="PROSITE" id="PS50206">
    <property type="entry name" value="RHODANESE_3"/>
    <property type="match status" value="1"/>
</dbReference>
<dbReference type="SUPFAM" id="SSF55347">
    <property type="entry name" value="Glyceraldehyde-3-phosphate dehydrogenase-like, C-terminal domain"/>
    <property type="match status" value="1"/>
</dbReference>
<dbReference type="InterPro" id="IPR049303">
    <property type="entry name" value="Glyco_hydro_109_C"/>
</dbReference>
<gene>
    <name evidence="7" type="ORF">MuYL_2227</name>
</gene>
<evidence type="ECO:0000313" key="7">
    <source>
        <dbReference type="EMBL" id="ASU34117.1"/>
    </source>
</evidence>
<name>A0A223NW75_9SPHI</name>
<dbReference type="OrthoDB" id="9771072at2"/>
<evidence type="ECO:0000256" key="4">
    <source>
        <dbReference type="ARBA" id="ARBA00023027"/>
    </source>
</evidence>